<dbReference type="InterPro" id="IPR001525">
    <property type="entry name" value="C5_MeTfrase"/>
</dbReference>
<sequence>IDKIRPRVFTLEHTFGMLHSRFRLFFNTLIHGFAMHGYSVRYKVHLASYGLPQ</sequence>
<keyword evidence="1" id="KW-0489">Methyltransferase</keyword>
<reference evidence="4" key="1">
    <citation type="journal article" date="2023" name="Mol. Phylogenet. Evol.">
        <title>Genome-scale phylogeny and comparative genomics of the fungal order Sordariales.</title>
        <authorList>
            <person name="Hensen N."/>
            <person name="Bonometti L."/>
            <person name="Westerberg I."/>
            <person name="Brannstrom I.O."/>
            <person name="Guillou S."/>
            <person name="Cros-Aarteil S."/>
            <person name="Calhoun S."/>
            <person name="Haridas S."/>
            <person name="Kuo A."/>
            <person name="Mondo S."/>
            <person name="Pangilinan J."/>
            <person name="Riley R."/>
            <person name="LaButti K."/>
            <person name="Andreopoulos B."/>
            <person name="Lipzen A."/>
            <person name="Chen C."/>
            <person name="Yan M."/>
            <person name="Daum C."/>
            <person name="Ng V."/>
            <person name="Clum A."/>
            <person name="Steindorff A."/>
            <person name="Ohm R.A."/>
            <person name="Martin F."/>
            <person name="Silar P."/>
            <person name="Natvig D.O."/>
            <person name="Lalanne C."/>
            <person name="Gautier V."/>
            <person name="Ament-Velasquez S.L."/>
            <person name="Kruys A."/>
            <person name="Hutchinson M.I."/>
            <person name="Powell A.J."/>
            <person name="Barry K."/>
            <person name="Miller A.N."/>
            <person name="Grigoriev I.V."/>
            <person name="Debuchy R."/>
            <person name="Gladieux P."/>
            <person name="Hiltunen Thoren M."/>
            <person name="Johannesson H."/>
        </authorList>
    </citation>
    <scope>NUCLEOTIDE SEQUENCE [LARGE SCALE GENOMIC DNA]</scope>
    <source>
        <strain evidence="4">CBS 340.73</strain>
    </source>
</reference>
<feature type="non-terminal residue" evidence="3">
    <location>
        <position position="53"/>
    </location>
</feature>
<comment type="caution">
    <text evidence="3">The sequence shown here is derived from an EMBL/GenBank/DDBJ whole genome shotgun (WGS) entry which is preliminary data.</text>
</comment>
<evidence type="ECO:0000256" key="2">
    <source>
        <dbReference type="ARBA" id="ARBA00022679"/>
    </source>
</evidence>
<evidence type="ECO:0000313" key="3">
    <source>
        <dbReference type="EMBL" id="KAK3937662.1"/>
    </source>
</evidence>
<dbReference type="SUPFAM" id="SSF53335">
    <property type="entry name" value="S-adenosyl-L-methionine-dependent methyltransferases"/>
    <property type="match status" value="1"/>
</dbReference>
<protein>
    <submittedName>
        <fullName evidence="3">Uncharacterized protein</fullName>
    </submittedName>
</protein>
<dbReference type="AlphaFoldDB" id="A0AAN6N5A3"/>
<dbReference type="EMBL" id="MU853848">
    <property type="protein sequence ID" value="KAK3937662.1"/>
    <property type="molecule type" value="Genomic_DNA"/>
</dbReference>
<dbReference type="Pfam" id="PF00145">
    <property type="entry name" value="DNA_methylase"/>
    <property type="match status" value="1"/>
</dbReference>
<proteinExistence type="predicted"/>
<accession>A0AAN6N5A3</accession>
<keyword evidence="2" id="KW-0808">Transferase</keyword>
<name>A0AAN6N5A3_9PEZI</name>
<dbReference type="GO" id="GO:0032259">
    <property type="term" value="P:methylation"/>
    <property type="evidence" value="ECO:0007669"/>
    <property type="project" value="UniProtKB-KW"/>
</dbReference>
<evidence type="ECO:0000256" key="1">
    <source>
        <dbReference type="ARBA" id="ARBA00022603"/>
    </source>
</evidence>
<keyword evidence="4" id="KW-1185">Reference proteome</keyword>
<organism evidence="3 4">
    <name type="scientific">Diplogelasinospora grovesii</name>
    <dbReference type="NCBI Taxonomy" id="303347"/>
    <lineage>
        <taxon>Eukaryota</taxon>
        <taxon>Fungi</taxon>
        <taxon>Dikarya</taxon>
        <taxon>Ascomycota</taxon>
        <taxon>Pezizomycotina</taxon>
        <taxon>Sordariomycetes</taxon>
        <taxon>Sordariomycetidae</taxon>
        <taxon>Sordariales</taxon>
        <taxon>Diplogelasinosporaceae</taxon>
        <taxon>Diplogelasinospora</taxon>
    </lineage>
</organism>
<dbReference type="GO" id="GO:0008168">
    <property type="term" value="F:methyltransferase activity"/>
    <property type="evidence" value="ECO:0007669"/>
    <property type="project" value="UniProtKB-KW"/>
</dbReference>
<evidence type="ECO:0000313" key="4">
    <source>
        <dbReference type="Proteomes" id="UP001303473"/>
    </source>
</evidence>
<gene>
    <name evidence="3" type="ORF">QBC46DRAFT_245291</name>
</gene>
<dbReference type="Gene3D" id="3.40.50.150">
    <property type="entry name" value="Vaccinia Virus protein VP39"/>
    <property type="match status" value="1"/>
</dbReference>
<dbReference type="Proteomes" id="UP001303473">
    <property type="component" value="Unassembled WGS sequence"/>
</dbReference>
<feature type="non-terminal residue" evidence="3">
    <location>
        <position position="1"/>
    </location>
</feature>
<dbReference type="InterPro" id="IPR029063">
    <property type="entry name" value="SAM-dependent_MTases_sf"/>
</dbReference>